<name>A0A382WL79_9ZZZZ</name>
<accession>A0A382WL79</accession>
<dbReference type="AlphaFoldDB" id="A0A382WL79"/>
<dbReference type="EMBL" id="UINC01160619">
    <property type="protein sequence ID" value="SVD59370.1"/>
    <property type="molecule type" value="Genomic_DNA"/>
</dbReference>
<gene>
    <name evidence="1" type="ORF">METZ01_LOCUS412224</name>
</gene>
<reference evidence="1" key="1">
    <citation type="submission" date="2018-05" db="EMBL/GenBank/DDBJ databases">
        <authorList>
            <person name="Lanie J.A."/>
            <person name="Ng W.-L."/>
            <person name="Kazmierczak K.M."/>
            <person name="Andrzejewski T.M."/>
            <person name="Davidsen T.M."/>
            <person name="Wayne K.J."/>
            <person name="Tettelin H."/>
            <person name="Glass J.I."/>
            <person name="Rusch D."/>
            <person name="Podicherti R."/>
            <person name="Tsui H.-C.T."/>
            <person name="Winkler M.E."/>
        </authorList>
    </citation>
    <scope>NUCLEOTIDE SEQUENCE</scope>
</reference>
<evidence type="ECO:0000313" key="1">
    <source>
        <dbReference type="EMBL" id="SVD59370.1"/>
    </source>
</evidence>
<sequence>MITFFPSLHPRDPSKQKTHHVSFSDAVLLYNLAKRAIAKTTFFKENYSAKKPVLIRSFTELDKN</sequence>
<protein>
    <submittedName>
        <fullName evidence="1">Uncharacterized protein</fullName>
    </submittedName>
</protein>
<proteinExistence type="predicted"/>
<organism evidence="1">
    <name type="scientific">marine metagenome</name>
    <dbReference type="NCBI Taxonomy" id="408172"/>
    <lineage>
        <taxon>unclassified sequences</taxon>
        <taxon>metagenomes</taxon>
        <taxon>ecological metagenomes</taxon>
    </lineage>
</organism>